<dbReference type="AlphaFoldDB" id="A0AAV8WJB9"/>
<keyword evidence="5 6" id="KW-0378">Hydrolase</keyword>
<dbReference type="Gene3D" id="3.20.20.80">
    <property type="entry name" value="Glycosidases"/>
    <property type="match status" value="1"/>
</dbReference>
<gene>
    <name evidence="9" type="ORF">NQ314_020969</name>
</gene>
<keyword evidence="10" id="KW-1185">Reference proteome</keyword>
<dbReference type="GO" id="GO:0016020">
    <property type="term" value="C:membrane"/>
    <property type="evidence" value="ECO:0007669"/>
    <property type="project" value="GOC"/>
</dbReference>
<evidence type="ECO:0000313" key="9">
    <source>
        <dbReference type="EMBL" id="KAJ8926644.1"/>
    </source>
</evidence>
<comment type="caution">
    <text evidence="9">The sequence shown here is derived from an EMBL/GenBank/DDBJ whole genome shotgun (WGS) entry which is preliminary data.</text>
</comment>
<keyword evidence="6" id="KW-0746">Sphingolipid metabolism</keyword>
<dbReference type="EMBL" id="JANEYF010005827">
    <property type="protein sequence ID" value="KAJ8926644.1"/>
    <property type="molecule type" value="Genomic_DNA"/>
</dbReference>
<evidence type="ECO:0000313" key="10">
    <source>
        <dbReference type="Proteomes" id="UP001162156"/>
    </source>
</evidence>
<dbReference type="PRINTS" id="PR00843">
    <property type="entry name" value="GLHYDRLASE30"/>
</dbReference>
<name>A0AAV8WJB9_9CUCU</name>
<comment type="similarity">
    <text evidence="2 6">Belongs to the glycosyl hydrolase 30 family.</text>
</comment>
<dbReference type="GO" id="GO:0006680">
    <property type="term" value="P:glucosylceramide catabolic process"/>
    <property type="evidence" value="ECO:0007669"/>
    <property type="project" value="TreeGrafter"/>
</dbReference>
<keyword evidence="4 7" id="KW-0732">Signal</keyword>
<dbReference type="InterPro" id="IPR001139">
    <property type="entry name" value="Glyco_hydro_30"/>
</dbReference>
<evidence type="ECO:0000259" key="8">
    <source>
        <dbReference type="Pfam" id="PF02055"/>
    </source>
</evidence>
<dbReference type="GO" id="GO:0004348">
    <property type="term" value="F:glucosylceramidase activity"/>
    <property type="evidence" value="ECO:0007669"/>
    <property type="project" value="UniProtKB-EC"/>
</dbReference>
<feature type="chain" id="PRO_5043406792" description="Glucosylceramidase" evidence="7">
    <location>
        <begin position="18"/>
        <end position="178"/>
    </location>
</feature>
<evidence type="ECO:0000256" key="3">
    <source>
        <dbReference type="ARBA" id="ARBA00012658"/>
    </source>
</evidence>
<evidence type="ECO:0000256" key="6">
    <source>
        <dbReference type="RuleBase" id="RU361188"/>
    </source>
</evidence>
<organism evidence="9 10">
    <name type="scientific">Rhamnusium bicolor</name>
    <dbReference type="NCBI Taxonomy" id="1586634"/>
    <lineage>
        <taxon>Eukaryota</taxon>
        <taxon>Metazoa</taxon>
        <taxon>Ecdysozoa</taxon>
        <taxon>Arthropoda</taxon>
        <taxon>Hexapoda</taxon>
        <taxon>Insecta</taxon>
        <taxon>Pterygota</taxon>
        <taxon>Neoptera</taxon>
        <taxon>Endopterygota</taxon>
        <taxon>Coleoptera</taxon>
        <taxon>Polyphaga</taxon>
        <taxon>Cucujiformia</taxon>
        <taxon>Chrysomeloidea</taxon>
        <taxon>Cerambycidae</taxon>
        <taxon>Lepturinae</taxon>
        <taxon>Rhagiini</taxon>
        <taxon>Rhamnusium</taxon>
    </lineage>
</organism>
<evidence type="ECO:0000256" key="7">
    <source>
        <dbReference type="SAM" id="SignalP"/>
    </source>
</evidence>
<protein>
    <recommendedName>
        <fullName evidence="3 6">Glucosylceramidase</fullName>
        <ecNumber evidence="3 6">3.2.1.45</ecNumber>
    </recommendedName>
</protein>
<dbReference type="InterPro" id="IPR017853">
    <property type="entry name" value="GH"/>
</dbReference>
<accession>A0AAV8WJB9</accession>
<dbReference type="PANTHER" id="PTHR11069">
    <property type="entry name" value="GLUCOSYLCERAMIDASE"/>
    <property type="match status" value="1"/>
</dbReference>
<keyword evidence="6" id="KW-0326">Glycosidase</keyword>
<dbReference type="InterPro" id="IPR033453">
    <property type="entry name" value="Glyco_hydro_30_TIM-barrel"/>
</dbReference>
<dbReference type="SUPFAM" id="SSF51011">
    <property type="entry name" value="Glycosyl hydrolase domain"/>
    <property type="match status" value="1"/>
</dbReference>
<dbReference type="EC" id="3.2.1.45" evidence="3 6"/>
<sequence>MIGLLLLLSASAIFAFGHECRNRKFPSGTVCVCNSTYCDTVPSINVSHGNYQVYSTSKSKPGFYCEIGSFINNTTVAANEITVNPSVKYQTIIGFGGAFTDSTGININSLPAAAQKKLIESYFSENGIEYNLCRVPLAGTDFSTRAYSYDDVPLDTNLSKFSLQPEDFNYKFGLLHHG</sequence>
<dbReference type="Proteomes" id="UP001162156">
    <property type="component" value="Unassembled WGS sequence"/>
</dbReference>
<keyword evidence="6" id="KW-0443">Lipid metabolism</keyword>
<feature type="signal peptide" evidence="7">
    <location>
        <begin position="1"/>
        <end position="17"/>
    </location>
</feature>
<evidence type="ECO:0000256" key="1">
    <source>
        <dbReference type="ARBA" id="ARBA00001013"/>
    </source>
</evidence>
<dbReference type="SUPFAM" id="SSF51445">
    <property type="entry name" value="(Trans)glycosidases"/>
    <property type="match status" value="1"/>
</dbReference>
<proteinExistence type="inferred from homology"/>
<dbReference type="Pfam" id="PF02055">
    <property type="entry name" value="Glyco_hydro_30"/>
    <property type="match status" value="1"/>
</dbReference>
<reference evidence="9" key="1">
    <citation type="journal article" date="2023" name="Insect Mol. Biol.">
        <title>Genome sequencing provides insights into the evolution of gene families encoding plant cell wall-degrading enzymes in longhorned beetles.</title>
        <authorList>
            <person name="Shin N.R."/>
            <person name="Okamura Y."/>
            <person name="Kirsch R."/>
            <person name="Pauchet Y."/>
        </authorList>
    </citation>
    <scope>NUCLEOTIDE SEQUENCE</scope>
    <source>
        <strain evidence="9">RBIC_L_NR</strain>
    </source>
</reference>
<evidence type="ECO:0000256" key="4">
    <source>
        <dbReference type="ARBA" id="ARBA00022729"/>
    </source>
</evidence>
<dbReference type="PANTHER" id="PTHR11069:SF23">
    <property type="entry name" value="LYSOSOMAL ACID GLUCOSYLCERAMIDASE"/>
    <property type="match status" value="1"/>
</dbReference>
<evidence type="ECO:0000256" key="5">
    <source>
        <dbReference type="ARBA" id="ARBA00022801"/>
    </source>
</evidence>
<feature type="domain" description="Glycosyl hydrolase family 30 TIM-barrel" evidence="8">
    <location>
        <begin position="92"/>
        <end position="176"/>
    </location>
</feature>
<comment type="catalytic activity">
    <reaction evidence="1">
        <text>a beta-D-glucosyl-(1&lt;-&gt;1')-N-acylsphing-4-enine + H2O = an N-acylsphing-4-enine + D-glucose</text>
        <dbReference type="Rhea" id="RHEA:13269"/>
        <dbReference type="ChEBI" id="CHEBI:4167"/>
        <dbReference type="ChEBI" id="CHEBI:15377"/>
        <dbReference type="ChEBI" id="CHEBI:22801"/>
        <dbReference type="ChEBI" id="CHEBI:52639"/>
        <dbReference type="EC" id="3.2.1.45"/>
    </reaction>
    <physiologicalReaction direction="left-to-right" evidence="1">
        <dbReference type="Rhea" id="RHEA:13270"/>
    </physiologicalReaction>
</comment>
<evidence type="ECO:0000256" key="2">
    <source>
        <dbReference type="ARBA" id="ARBA00005382"/>
    </source>
</evidence>